<dbReference type="EMBL" id="JAYGJQ010000003">
    <property type="protein sequence ID" value="MEA9358514.1"/>
    <property type="molecule type" value="Genomic_DNA"/>
</dbReference>
<protein>
    <recommendedName>
        <fullName evidence="4">Outer membrane protein beta-barrel domain-containing protein</fullName>
    </recommendedName>
</protein>
<evidence type="ECO:0008006" key="4">
    <source>
        <dbReference type="Google" id="ProtNLM"/>
    </source>
</evidence>
<gene>
    <name evidence="2" type="ORF">SHI21_19920</name>
</gene>
<evidence type="ECO:0000256" key="1">
    <source>
        <dbReference type="SAM" id="SignalP"/>
    </source>
</evidence>
<dbReference type="RefSeq" id="WP_323578954.1">
    <property type="nucleotide sequence ID" value="NZ_JAYGJQ010000003.1"/>
</dbReference>
<keyword evidence="3" id="KW-1185">Reference proteome</keyword>
<feature type="chain" id="PRO_5046394027" description="Outer membrane protein beta-barrel domain-containing protein" evidence="1">
    <location>
        <begin position="25"/>
        <end position="305"/>
    </location>
</feature>
<name>A0ABU5W1W0_9BACT</name>
<accession>A0ABU5W1W0</accession>
<comment type="caution">
    <text evidence="2">The sequence shown here is derived from an EMBL/GenBank/DDBJ whole genome shotgun (WGS) entry which is preliminary data.</text>
</comment>
<reference evidence="2 3" key="1">
    <citation type="submission" date="2023-11" db="EMBL/GenBank/DDBJ databases">
        <title>A Novel Polar Bacteriovorax (B. antarcticus) Isolated from the Biocrust in Antarctica.</title>
        <authorList>
            <person name="Mun W."/>
            <person name="Choi S.Y."/>
            <person name="Mitchell R.J."/>
        </authorList>
    </citation>
    <scope>NUCLEOTIDE SEQUENCE [LARGE SCALE GENOMIC DNA]</scope>
    <source>
        <strain evidence="2 3">PP10</strain>
    </source>
</reference>
<keyword evidence="1" id="KW-0732">Signal</keyword>
<evidence type="ECO:0000313" key="3">
    <source>
        <dbReference type="Proteomes" id="UP001302274"/>
    </source>
</evidence>
<proteinExistence type="predicted"/>
<sequence>MKKHFGCLFLLGLMTLAPTNLLYAKEELTVIQTVSKNRKSFVVAKGIKDGVIKGQEIIFANDNVSIVCKASEVNRSYSLWVPVDATITVPFNKEDIVSSNSTVYGNVALELISDPNLTPTINYNEVYKKFRTLNNFTIKASYNKGLTQSSSSVADEKNTSRTGYNFAVDYNYRFMPEFEMSVGARIDNEVYRLEDPQLDIPTNRVMATVAATYHFVNFSKDKDNFYLTLAAGVGRSETTVDGDKASGTVTLLPEARVGYLMPFTKSMALIFEGSVESLSATEQFADGTEQSTNILNMKASIGLRF</sequence>
<organism evidence="2 3">
    <name type="scientific">Bacteriovorax antarcticus</name>
    <dbReference type="NCBI Taxonomy" id="3088717"/>
    <lineage>
        <taxon>Bacteria</taxon>
        <taxon>Pseudomonadati</taxon>
        <taxon>Bdellovibrionota</taxon>
        <taxon>Bacteriovoracia</taxon>
        <taxon>Bacteriovoracales</taxon>
        <taxon>Bacteriovoracaceae</taxon>
        <taxon>Bacteriovorax</taxon>
    </lineage>
</organism>
<evidence type="ECO:0000313" key="2">
    <source>
        <dbReference type="EMBL" id="MEA9358514.1"/>
    </source>
</evidence>
<feature type="signal peptide" evidence="1">
    <location>
        <begin position="1"/>
        <end position="24"/>
    </location>
</feature>
<dbReference type="Proteomes" id="UP001302274">
    <property type="component" value="Unassembled WGS sequence"/>
</dbReference>